<accession>A0ABX0LJG5</accession>
<proteinExistence type="predicted"/>
<comment type="caution">
    <text evidence="1">The sequence shown here is derived from an EMBL/GenBank/DDBJ whole genome shotgun (WGS) entry which is preliminary data.</text>
</comment>
<protein>
    <submittedName>
        <fullName evidence="1">Uncharacterized protein</fullName>
    </submittedName>
</protein>
<reference evidence="1 2" key="1">
    <citation type="submission" date="2019-09" db="EMBL/GenBank/DDBJ databases">
        <title>Taxonomy of Antarctic Massilia spp.: description of Massilia rubra sp. nov., Massilia aquatica sp. nov., Massilia mucilaginosa sp. nov., Massilia frigida sp. nov. isolated from streams, lakes and regoliths.</title>
        <authorList>
            <person name="Holochova P."/>
            <person name="Sedlacek I."/>
            <person name="Kralova S."/>
            <person name="Maslanova I."/>
            <person name="Busse H.-J."/>
            <person name="Stankova E."/>
            <person name="Vrbovska V."/>
            <person name="Kovarovic V."/>
            <person name="Bartak M."/>
            <person name="Svec P."/>
            <person name="Pantucek R."/>
        </authorList>
    </citation>
    <scope>NUCLEOTIDE SEQUENCE [LARGE SCALE GENOMIC DNA]</scope>
    <source>
        <strain evidence="1 2">CCM 8692</strain>
    </source>
</reference>
<name>A0ABX0LJG5_9BURK</name>
<dbReference type="Proteomes" id="UP000785613">
    <property type="component" value="Unassembled WGS sequence"/>
</dbReference>
<evidence type="ECO:0000313" key="1">
    <source>
        <dbReference type="EMBL" id="NHZ34310.1"/>
    </source>
</evidence>
<organism evidence="1 2">
    <name type="scientific">Massilia rubra</name>
    <dbReference type="NCBI Taxonomy" id="2607910"/>
    <lineage>
        <taxon>Bacteria</taxon>
        <taxon>Pseudomonadati</taxon>
        <taxon>Pseudomonadota</taxon>
        <taxon>Betaproteobacteria</taxon>
        <taxon>Burkholderiales</taxon>
        <taxon>Oxalobacteraceae</taxon>
        <taxon>Telluria group</taxon>
        <taxon>Massilia</taxon>
    </lineage>
</organism>
<dbReference type="EMBL" id="VUYU01000006">
    <property type="protein sequence ID" value="NHZ34310.1"/>
    <property type="molecule type" value="Genomic_DNA"/>
</dbReference>
<keyword evidence="2" id="KW-1185">Reference proteome</keyword>
<gene>
    <name evidence="1" type="ORF">F0185_12025</name>
</gene>
<sequence>MFEIKALWSTIRPDLKQDLEKTEFIDIKLQEAFRAFDMGDNEVGRDALWDVYNSGIRTLC</sequence>
<evidence type="ECO:0000313" key="2">
    <source>
        <dbReference type="Proteomes" id="UP000785613"/>
    </source>
</evidence>